<dbReference type="AlphaFoldDB" id="A0A9W9ZPU6"/>
<reference evidence="5" key="1">
    <citation type="submission" date="2023-01" db="EMBL/GenBank/DDBJ databases">
        <title>Genome assembly of the deep-sea coral Lophelia pertusa.</title>
        <authorList>
            <person name="Herrera S."/>
            <person name="Cordes E."/>
        </authorList>
    </citation>
    <scope>NUCLEOTIDE SEQUENCE</scope>
    <source>
        <strain evidence="5">USNM1676648</strain>
        <tissue evidence="5">Polyp</tissue>
    </source>
</reference>
<keyword evidence="2" id="KW-0238">DNA-binding</keyword>
<feature type="transmembrane region" description="Helical" evidence="3">
    <location>
        <begin position="12"/>
        <end position="29"/>
    </location>
</feature>
<name>A0A9W9ZPU6_9CNID</name>
<comment type="similarity">
    <text evidence="1 2">Belongs to the ETS family.</text>
</comment>
<dbReference type="InterPro" id="IPR017850">
    <property type="entry name" value="Alkaline_phosphatase_core_sf"/>
</dbReference>
<evidence type="ECO:0000256" key="2">
    <source>
        <dbReference type="RuleBase" id="RU004019"/>
    </source>
</evidence>
<dbReference type="Pfam" id="PF01663">
    <property type="entry name" value="Phosphodiest"/>
    <property type="match status" value="1"/>
</dbReference>
<dbReference type="InterPro" id="IPR036390">
    <property type="entry name" value="WH_DNA-bd_sf"/>
</dbReference>
<feature type="domain" description="ETS" evidence="4">
    <location>
        <begin position="500"/>
        <end position="580"/>
    </location>
</feature>
<dbReference type="Proteomes" id="UP001163046">
    <property type="component" value="Unassembled WGS sequence"/>
</dbReference>
<proteinExistence type="inferred from homology"/>
<comment type="caution">
    <text evidence="5">The sequence shown here is derived from an EMBL/GenBank/DDBJ whole genome shotgun (WGS) entry which is preliminary data.</text>
</comment>
<evidence type="ECO:0000313" key="5">
    <source>
        <dbReference type="EMBL" id="KAJ7385265.1"/>
    </source>
</evidence>
<keyword evidence="2" id="KW-0539">Nucleus</keyword>
<dbReference type="GO" id="GO:0003700">
    <property type="term" value="F:DNA-binding transcription factor activity"/>
    <property type="evidence" value="ECO:0007669"/>
    <property type="project" value="InterPro"/>
</dbReference>
<dbReference type="InterPro" id="IPR036388">
    <property type="entry name" value="WH-like_DNA-bd_sf"/>
</dbReference>
<evidence type="ECO:0000259" key="4">
    <source>
        <dbReference type="PROSITE" id="PS50061"/>
    </source>
</evidence>
<dbReference type="PROSITE" id="PS50061">
    <property type="entry name" value="ETS_DOMAIN_3"/>
    <property type="match status" value="1"/>
</dbReference>
<dbReference type="Gene3D" id="1.10.10.10">
    <property type="entry name" value="Winged helix-like DNA-binding domain superfamily/Winged helix DNA-binding domain"/>
    <property type="match status" value="1"/>
</dbReference>
<dbReference type="SMART" id="SM00413">
    <property type="entry name" value="ETS"/>
    <property type="match status" value="1"/>
</dbReference>
<dbReference type="SUPFAM" id="SSF46785">
    <property type="entry name" value="Winged helix' DNA-binding domain"/>
    <property type="match status" value="1"/>
</dbReference>
<keyword evidence="6" id="KW-1185">Reference proteome</keyword>
<evidence type="ECO:0000256" key="1">
    <source>
        <dbReference type="ARBA" id="ARBA00005562"/>
    </source>
</evidence>
<dbReference type="InterPro" id="IPR000418">
    <property type="entry name" value="Ets_dom"/>
</dbReference>
<dbReference type="GO" id="GO:0016787">
    <property type="term" value="F:hydrolase activity"/>
    <property type="evidence" value="ECO:0007669"/>
    <property type="project" value="UniProtKB-ARBA"/>
</dbReference>
<dbReference type="Pfam" id="PF00178">
    <property type="entry name" value="Ets"/>
    <property type="match status" value="1"/>
</dbReference>
<dbReference type="EMBL" id="MU825881">
    <property type="protein sequence ID" value="KAJ7385265.1"/>
    <property type="molecule type" value="Genomic_DNA"/>
</dbReference>
<accession>A0A9W9ZPU6</accession>
<protein>
    <recommendedName>
        <fullName evidence="4">ETS domain-containing protein</fullName>
    </recommendedName>
</protein>
<keyword evidence="3" id="KW-0472">Membrane</keyword>
<evidence type="ECO:0000313" key="6">
    <source>
        <dbReference type="Proteomes" id="UP001163046"/>
    </source>
</evidence>
<dbReference type="PANTHER" id="PTHR10151:SF120">
    <property type="entry name" value="BIS(5'-ADENOSYL)-TRIPHOSPHATASE"/>
    <property type="match status" value="1"/>
</dbReference>
<dbReference type="GO" id="GO:0043565">
    <property type="term" value="F:sequence-specific DNA binding"/>
    <property type="evidence" value="ECO:0007669"/>
    <property type="project" value="InterPro"/>
</dbReference>
<evidence type="ECO:0000256" key="3">
    <source>
        <dbReference type="SAM" id="Phobius"/>
    </source>
</evidence>
<keyword evidence="3" id="KW-0812">Transmembrane</keyword>
<organism evidence="5 6">
    <name type="scientific">Desmophyllum pertusum</name>
    <dbReference type="NCBI Taxonomy" id="174260"/>
    <lineage>
        <taxon>Eukaryota</taxon>
        <taxon>Metazoa</taxon>
        <taxon>Cnidaria</taxon>
        <taxon>Anthozoa</taxon>
        <taxon>Hexacorallia</taxon>
        <taxon>Scleractinia</taxon>
        <taxon>Caryophylliina</taxon>
        <taxon>Caryophylliidae</taxon>
        <taxon>Desmophyllum</taxon>
    </lineage>
</organism>
<dbReference type="PANTHER" id="PTHR10151">
    <property type="entry name" value="ECTONUCLEOTIDE PYROPHOSPHATASE/PHOSPHODIESTERASE"/>
    <property type="match status" value="1"/>
</dbReference>
<dbReference type="InterPro" id="IPR002591">
    <property type="entry name" value="Phosphodiest/P_Trfase"/>
</dbReference>
<dbReference type="Gene3D" id="3.40.720.10">
    <property type="entry name" value="Alkaline Phosphatase, subunit A"/>
    <property type="match status" value="1"/>
</dbReference>
<comment type="subcellular location">
    <subcellularLocation>
        <location evidence="2">Nucleus</location>
    </subcellularLocation>
</comment>
<dbReference type="OrthoDB" id="415411at2759"/>
<gene>
    <name evidence="5" type="ORF">OS493_016335</name>
</gene>
<keyword evidence="3" id="KW-1133">Transmembrane helix</keyword>
<dbReference type="GO" id="GO:0005634">
    <property type="term" value="C:nucleus"/>
    <property type="evidence" value="ECO:0007669"/>
    <property type="project" value="UniProtKB-SubCell"/>
</dbReference>
<dbReference type="SUPFAM" id="SSF53649">
    <property type="entry name" value="Alkaline phosphatase-like"/>
    <property type="match status" value="1"/>
</dbReference>
<dbReference type="CDD" id="cd16018">
    <property type="entry name" value="Enpp"/>
    <property type="match status" value="1"/>
</dbReference>
<dbReference type="PRINTS" id="PR00454">
    <property type="entry name" value="ETSDOMAIN"/>
</dbReference>
<sequence>MGRRFLCSLDMVVVWTVVVSFATFVIASSKVNPVLLVSIDGFAWQIIEGKLANTPNLDYIARTGVKSKCIRTVTPSFTWPNHHTYMTGLYPESHGIVSNVFYDPLYNELFIYESDCSSYDPKFYNDSEPIWLTLEKQGGVSGAYFWPGSGGYEDRPTFFVKPICNVNCEAKDRDVSAINSSYSLGCTFNYSEPWHSRINRIVQWLTSENPPQFVALYIEEPDFIGHEYGVNSEEYLHEIERIDGEVVGYLLESLRDSNLLDEVNLLFVTDHGISNVSEARQIYLDDYIDPSLYFLSEAGTSAHIWPLVGKYHEVYEALTRIKHPHIKVYEKEDIPDILHWKNNRRIPPIFVEPDLGWQMFRSVPEGFPNPVPLVYGAHGWPSIHREMWSIFFARGPAFRQGVEMGEFETVDLYPLMCHLLGINPHPNNGSLINVEGMLKKTLRNDRNEGRKLTPAIQCVLWSGRMALFVKSGDKFDYSFLRDEGVRYGNRVLFNKIPKTTKIFEFILDILSEPRYSSIISWEGTNGQFAIIRPDDVAYLWGERNGRRNMTYQKFSRALRYYYHKKVLSKIRGRKCVYKFSFRELERQYGYQSKIPFPVTTEPIGNGGYEIPLATCDHFQHPSFAVSSPVMVGMAPHDSQGLSHSLFYPNPNPYYLPYDFNF</sequence>